<proteinExistence type="predicted"/>
<keyword evidence="2" id="KW-1185">Reference proteome</keyword>
<dbReference type="eggNOG" id="ENOG502Z873">
    <property type="taxonomic scope" value="Bacteria"/>
</dbReference>
<protein>
    <submittedName>
        <fullName evidence="1">Uncharacterized protein</fullName>
    </submittedName>
</protein>
<evidence type="ECO:0000313" key="1">
    <source>
        <dbReference type="EMBL" id="KGE04212.1"/>
    </source>
</evidence>
<dbReference type="OrthoDB" id="8564954at2"/>
<name>A0A095VRX9_9GAMM</name>
<dbReference type="InterPro" id="IPR046715">
    <property type="entry name" value="DUF6607"/>
</dbReference>
<dbReference type="Pfam" id="PF20311">
    <property type="entry name" value="DUF6607"/>
    <property type="match status" value="1"/>
</dbReference>
<reference evidence="1 2" key="1">
    <citation type="journal article" date="2014" name="Genome Announc.">
        <title>Genome Sequence of Gammaproteobacterial Pseudohaliea rubra Type Strain DSM 19751, Isolated from Coastal Seawater of the Mediterranean Sea.</title>
        <authorList>
            <person name="Spring S."/>
            <person name="Fiebig A."/>
            <person name="Riedel T."/>
            <person name="Goker M."/>
            <person name="Klenk H.P."/>
        </authorList>
    </citation>
    <scope>NUCLEOTIDE SEQUENCE [LARGE SCALE GENOMIC DNA]</scope>
    <source>
        <strain evidence="1 2">DSM 19751</strain>
    </source>
</reference>
<dbReference type="RefSeq" id="WP_052094913.1">
    <property type="nucleotide sequence ID" value="NZ_KN234798.1"/>
</dbReference>
<dbReference type="Proteomes" id="UP000029640">
    <property type="component" value="Unassembled WGS sequence"/>
</dbReference>
<organism evidence="1 2">
    <name type="scientific">Pseudohaliea rubra DSM 19751</name>
    <dbReference type="NCBI Taxonomy" id="1265313"/>
    <lineage>
        <taxon>Bacteria</taxon>
        <taxon>Pseudomonadati</taxon>
        <taxon>Pseudomonadota</taxon>
        <taxon>Gammaproteobacteria</taxon>
        <taxon>Cellvibrionales</taxon>
        <taxon>Halieaceae</taxon>
        <taxon>Pseudohaliea</taxon>
    </lineage>
</organism>
<dbReference type="AlphaFoldDB" id="A0A095VRX9"/>
<dbReference type="EMBL" id="AUVB01000034">
    <property type="protein sequence ID" value="KGE04212.1"/>
    <property type="molecule type" value="Genomic_DNA"/>
</dbReference>
<dbReference type="STRING" id="1265313.HRUBRA_01189"/>
<dbReference type="HOGENOM" id="CLU_059542_0_0_6"/>
<comment type="caution">
    <text evidence="1">The sequence shown here is derived from an EMBL/GenBank/DDBJ whole genome shotgun (WGS) entry which is preliminary data.</text>
</comment>
<evidence type="ECO:0000313" key="2">
    <source>
        <dbReference type="Proteomes" id="UP000029640"/>
    </source>
</evidence>
<gene>
    <name evidence="1" type="ORF">HRUBRA_01189</name>
</gene>
<dbReference type="PATRIC" id="fig|1265313.6.peg.1173"/>
<sequence>MTAMTTGPRRPLALAAGLLASVIFLALGGCAGSELRSAGAAAPAADRTAILAMTGDYAVTFDFRETVSFEAGYTPKEPYHSGAFEVVRVIRDEPRVIELQHILVVGADGRHLPIKHWRQKWVYEPDYVLDFIGNNRWRRRDLGPEEAAGRWAQFVYQVDDSPRYAALGDWRHDQGTAAWTSEPSLRPLPRRDATKREDYDAIRAVNRHALVPGGWVHEQDNTKLRLGEGAEGAAAPLVREVGVNRYLHSDTFAVAVAEDYWQETAAYWEAVRGLWTRLEQEQGEIGLTLAGEPEEMYAAFLGHADALASGERSLAAAVAEARQTLRRYTVDSTAIARR</sequence>
<accession>A0A095VRX9</accession>